<organism evidence="2">
    <name type="scientific">Lotus japonicus</name>
    <name type="common">Lotus corniculatus var. japonicus</name>
    <dbReference type="NCBI Taxonomy" id="34305"/>
    <lineage>
        <taxon>Eukaryota</taxon>
        <taxon>Viridiplantae</taxon>
        <taxon>Streptophyta</taxon>
        <taxon>Embryophyta</taxon>
        <taxon>Tracheophyta</taxon>
        <taxon>Spermatophyta</taxon>
        <taxon>Magnoliopsida</taxon>
        <taxon>eudicotyledons</taxon>
        <taxon>Gunneridae</taxon>
        <taxon>Pentapetalae</taxon>
        <taxon>rosids</taxon>
        <taxon>fabids</taxon>
        <taxon>Fabales</taxon>
        <taxon>Fabaceae</taxon>
        <taxon>Papilionoideae</taxon>
        <taxon>50 kb inversion clade</taxon>
        <taxon>NPAAA clade</taxon>
        <taxon>Hologalegina</taxon>
        <taxon>robinioid clade</taxon>
        <taxon>Loteae</taxon>
        <taxon>Lotus</taxon>
    </lineage>
</organism>
<evidence type="ECO:0000313" key="2">
    <source>
        <dbReference type="EMBL" id="AFK36802.1"/>
    </source>
</evidence>
<sequence length="37" mass="4116">MAFSLPSVCGKKKPRSSSSVLIMPERPRSFTCSKTRD</sequence>
<proteinExistence type="evidence at transcript level"/>
<feature type="region of interest" description="Disordered" evidence="1">
    <location>
        <begin position="1"/>
        <end position="37"/>
    </location>
</feature>
<dbReference type="EMBL" id="BT137007">
    <property type="protein sequence ID" value="AFK36802.1"/>
    <property type="molecule type" value="mRNA"/>
</dbReference>
<evidence type="ECO:0000256" key="1">
    <source>
        <dbReference type="SAM" id="MobiDB-lite"/>
    </source>
</evidence>
<name>I3S960_LOTJA</name>
<reference evidence="2" key="1">
    <citation type="submission" date="2012-05" db="EMBL/GenBank/DDBJ databases">
        <authorList>
            <person name="Krishnakumar V."/>
            <person name="Cheung F."/>
            <person name="Xiao Y."/>
            <person name="Chan A."/>
            <person name="Moskal W.A."/>
            <person name="Town C.D."/>
        </authorList>
    </citation>
    <scope>NUCLEOTIDE SEQUENCE</scope>
</reference>
<protein>
    <submittedName>
        <fullName evidence="2">Uncharacterized protein</fullName>
    </submittedName>
</protein>
<accession>I3S960</accession>
<dbReference type="AlphaFoldDB" id="I3S960"/>